<dbReference type="Gene3D" id="3.30.505.10">
    <property type="entry name" value="SH2 domain"/>
    <property type="match status" value="2"/>
</dbReference>
<keyword evidence="6" id="KW-1185">Reference proteome</keyword>
<dbReference type="Proteomes" id="UP000054805">
    <property type="component" value="Unassembled WGS sequence"/>
</dbReference>
<evidence type="ECO:0008006" key="7">
    <source>
        <dbReference type="Google" id="ProtNLM"/>
    </source>
</evidence>
<dbReference type="EMBL" id="JYDS01000302">
    <property type="protein sequence ID" value="KRZ16401.1"/>
    <property type="molecule type" value="Genomic_DNA"/>
</dbReference>
<feature type="domain" description="DUF7145" evidence="4">
    <location>
        <begin position="628"/>
        <end position="723"/>
    </location>
</feature>
<dbReference type="InterPro" id="IPR036860">
    <property type="entry name" value="SH2_dom_sf"/>
</dbReference>
<proteinExistence type="predicted"/>
<dbReference type="InterPro" id="IPR055491">
    <property type="entry name" value="DUF7063"/>
</dbReference>
<evidence type="ECO:0000313" key="5">
    <source>
        <dbReference type="EMBL" id="KRZ16401.1"/>
    </source>
</evidence>
<reference evidence="5 6" key="1">
    <citation type="submission" date="2015-01" db="EMBL/GenBank/DDBJ databases">
        <title>Evolution of Trichinella species and genotypes.</title>
        <authorList>
            <person name="Korhonen P.K."/>
            <person name="Edoardo P."/>
            <person name="Giuseppe L.R."/>
            <person name="Gasser R.B."/>
        </authorList>
    </citation>
    <scope>NUCLEOTIDE SEQUENCE [LARGE SCALE GENOMIC DNA]</scope>
    <source>
        <strain evidence="5">ISS588</strain>
    </source>
</reference>
<protein>
    <recommendedName>
        <fullName evidence="7">SH2 domain-containing protein</fullName>
    </recommendedName>
</protein>
<evidence type="ECO:0000313" key="6">
    <source>
        <dbReference type="Proteomes" id="UP000054805"/>
    </source>
</evidence>
<name>A0A0V1I0U4_TRIPS</name>
<dbReference type="InterPro" id="IPR055569">
    <property type="entry name" value="DUF7145"/>
</dbReference>
<feature type="region of interest" description="Disordered" evidence="2">
    <location>
        <begin position="22"/>
        <end position="45"/>
    </location>
</feature>
<feature type="coiled-coil region" evidence="1">
    <location>
        <begin position="64"/>
        <end position="91"/>
    </location>
</feature>
<gene>
    <name evidence="5" type="ORF">T4B_8324</name>
</gene>
<feature type="domain" description="DUF7063" evidence="3">
    <location>
        <begin position="504"/>
        <end position="588"/>
    </location>
</feature>
<sequence>LLKSCHFVEDISATMFKTKKDVNRSIKNKSPTKNDETPSPKGTSDAIKEINLETLSRKKYCYEMKRCRLLLERLRNENAQLQAELKSRSAAKPQEKCTVKTEIEKNSNVDKDEVSTDCSQIQQLENESAVEESVNIAELVKTLNLEMDSLLFKIHEYAAKTNHAECWKRMNIVHEVKKRIFDENLMNEIIEREKQLQNASIYYEYLASFIKDYDKMMSDLLNYSPAYYSPTCLAVNPNLLDLDEKANLLKEYIAARPLFKLPYYFGHGTVEQWESLLRYESSFLLFIDSEDNNQLKLMLCDDLSNVLQWPIMQTDSGYFFIKTTDIEKQFLNVDNLMNYHIFQNTNFHIYDNSIATLQRAVYRKSKSLTLENSSNYKEWAYFVDENQIEQLDHLLLYNGDFILAEVKNNTTVLQLFYKWNNHIYSMMFNKECKYILPHPANGPEEWVDNLDKLLKSLCACNFRFNNMQLIHPVNVRKRLNLQKKSPVKQNNCDMKNRKPYNPLFNLPYYFGEIEKEYAEQRLKLFADFLLYTDLKTKKLMLAVVAEMGQMEQICHLEIYPNEKHHFCLVNDDQYLQCSTVESLILHYFHNCKKLKGNGIDFNTCYLLVPIYRDNYDLHIRVSNNTLSNERCYFGIDFPTESVRKQLRNNGDYLLQTMDNDDLITVRWEGKIFNIKPKKDTIGYILPKNENVQPTERVKSLNEFAKSAVYCKHAFDNIMLYKAVMLT</sequence>
<accession>A0A0V1I0U4</accession>
<feature type="domain" description="DUF7145" evidence="4">
    <location>
        <begin position="371"/>
        <end position="474"/>
    </location>
</feature>
<feature type="domain" description="DUF7063" evidence="3">
    <location>
        <begin position="259"/>
        <end position="343"/>
    </location>
</feature>
<comment type="caution">
    <text evidence="5">The sequence shown here is derived from an EMBL/GenBank/DDBJ whole genome shotgun (WGS) entry which is preliminary data.</text>
</comment>
<dbReference type="Pfam" id="PF23638">
    <property type="entry name" value="DUF7145"/>
    <property type="match status" value="2"/>
</dbReference>
<evidence type="ECO:0000259" key="4">
    <source>
        <dbReference type="Pfam" id="PF23638"/>
    </source>
</evidence>
<organism evidence="5 6">
    <name type="scientific">Trichinella pseudospiralis</name>
    <name type="common">Parasitic roundworm</name>
    <dbReference type="NCBI Taxonomy" id="6337"/>
    <lineage>
        <taxon>Eukaryota</taxon>
        <taxon>Metazoa</taxon>
        <taxon>Ecdysozoa</taxon>
        <taxon>Nematoda</taxon>
        <taxon>Enoplea</taxon>
        <taxon>Dorylaimia</taxon>
        <taxon>Trichinellida</taxon>
        <taxon>Trichinellidae</taxon>
        <taxon>Trichinella</taxon>
    </lineage>
</organism>
<dbReference type="CDD" id="cd00173">
    <property type="entry name" value="SH2"/>
    <property type="match status" value="1"/>
</dbReference>
<evidence type="ECO:0000256" key="2">
    <source>
        <dbReference type="SAM" id="MobiDB-lite"/>
    </source>
</evidence>
<evidence type="ECO:0000259" key="3">
    <source>
        <dbReference type="Pfam" id="PF23205"/>
    </source>
</evidence>
<feature type="non-terminal residue" evidence="5">
    <location>
        <position position="726"/>
    </location>
</feature>
<keyword evidence="1" id="KW-0175">Coiled coil</keyword>
<dbReference type="Pfam" id="PF23205">
    <property type="entry name" value="DUF7063"/>
    <property type="match status" value="2"/>
</dbReference>
<dbReference type="AlphaFoldDB" id="A0A0V1I0U4"/>
<feature type="non-terminal residue" evidence="5">
    <location>
        <position position="1"/>
    </location>
</feature>
<evidence type="ECO:0000256" key="1">
    <source>
        <dbReference type="SAM" id="Coils"/>
    </source>
</evidence>
<dbReference type="SUPFAM" id="SSF55550">
    <property type="entry name" value="SH2 domain"/>
    <property type="match status" value="2"/>
</dbReference>